<dbReference type="RefSeq" id="WP_237239269.1">
    <property type="nucleotide sequence ID" value="NZ_JAKKDU010000006.1"/>
</dbReference>
<dbReference type="AlphaFoldDB" id="A0AAE3EM39"/>
<proteinExistence type="predicted"/>
<sequence>MHKKHLLFFLTFVSLNICFSQSKNEYFGVVVIGDSISMTYRINIIEKNGSIKGYSVTDLGGEHETKSNIFGEYDKINKKLNFRETGIVYTKSHISQEDFCFMNVTVKNFTFDRTKSINTNFFGLFDDNTECIHGKIILNSMKKIEARLNKVSKKINKSKRISDSIKSRVNPLKIMDTLNMNILRKNQTLSIFSKSKKIKLTVYDGGKEDGDKISISSNGKSLINNFEVKNNKKVFTINIIEDKTSILIKANNEGNIAPNTVVIEFDDGKNDIQALSNLKVGETTQIDILKAK</sequence>
<dbReference type="EMBL" id="JAKKDU010000006">
    <property type="protein sequence ID" value="MCF7567920.1"/>
    <property type="molecule type" value="Genomic_DNA"/>
</dbReference>
<protein>
    <submittedName>
        <fullName evidence="1">Uncharacterized protein</fullName>
    </submittedName>
</protein>
<comment type="caution">
    <text evidence="1">The sequence shown here is derived from an EMBL/GenBank/DDBJ whole genome shotgun (WGS) entry which is preliminary data.</text>
</comment>
<reference evidence="1" key="1">
    <citation type="submission" date="2022-01" db="EMBL/GenBank/DDBJ databases">
        <title>Draft genome sequence of Sabulilitoribacter arenilitoris KCTC 52401.</title>
        <authorList>
            <person name="Oh J.-S."/>
        </authorList>
    </citation>
    <scope>NUCLEOTIDE SEQUENCE</scope>
    <source>
        <strain evidence="1">HMF6543</strain>
    </source>
</reference>
<name>A0AAE3EM39_9FLAO</name>
<accession>A0AAE3EM39</accession>
<dbReference type="Proteomes" id="UP001199795">
    <property type="component" value="Unassembled WGS sequence"/>
</dbReference>
<organism evidence="1 2">
    <name type="scientific">Wocania arenilitoris</name>
    <dbReference type="NCBI Taxonomy" id="2044858"/>
    <lineage>
        <taxon>Bacteria</taxon>
        <taxon>Pseudomonadati</taxon>
        <taxon>Bacteroidota</taxon>
        <taxon>Flavobacteriia</taxon>
        <taxon>Flavobacteriales</taxon>
        <taxon>Flavobacteriaceae</taxon>
        <taxon>Wocania</taxon>
    </lineage>
</organism>
<keyword evidence="2" id="KW-1185">Reference proteome</keyword>
<evidence type="ECO:0000313" key="2">
    <source>
        <dbReference type="Proteomes" id="UP001199795"/>
    </source>
</evidence>
<gene>
    <name evidence="1" type="ORF">L3X37_06010</name>
</gene>
<evidence type="ECO:0000313" key="1">
    <source>
        <dbReference type="EMBL" id="MCF7567920.1"/>
    </source>
</evidence>